<evidence type="ECO:0000313" key="2">
    <source>
        <dbReference type="EMBL" id="CAD7268693.1"/>
    </source>
</evidence>
<dbReference type="AlphaFoldDB" id="A0A7R9G793"/>
<sequence length="140" mass="15675">MAGLTYRCLRPSNKEAWTRNPKIWVTSRNEAGCVGSQVILTTPRLSNPRPPPSDIRGRTTKDTPREIGCYPRVADIGRYSGPPPTYINIKTIINQNQKVCNRTNVTILAQGYAYRIDSKMLRLSLLDVGAKEPDSIPCRC</sequence>
<organism evidence="2">
    <name type="scientific">Timema shepardi</name>
    <name type="common">Walking stick</name>
    <dbReference type="NCBI Taxonomy" id="629360"/>
    <lineage>
        <taxon>Eukaryota</taxon>
        <taxon>Metazoa</taxon>
        <taxon>Ecdysozoa</taxon>
        <taxon>Arthropoda</taxon>
        <taxon>Hexapoda</taxon>
        <taxon>Insecta</taxon>
        <taxon>Pterygota</taxon>
        <taxon>Neoptera</taxon>
        <taxon>Polyneoptera</taxon>
        <taxon>Phasmatodea</taxon>
        <taxon>Timematodea</taxon>
        <taxon>Timematoidea</taxon>
        <taxon>Timematidae</taxon>
        <taxon>Timema</taxon>
    </lineage>
</organism>
<feature type="compositionally biased region" description="Basic and acidic residues" evidence="1">
    <location>
        <begin position="55"/>
        <end position="64"/>
    </location>
</feature>
<gene>
    <name evidence="2" type="ORF">TSIB3V08_LOCUS12694</name>
</gene>
<reference evidence="2" key="1">
    <citation type="submission" date="2020-11" db="EMBL/GenBank/DDBJ databases">
        <authorList>
            <person name="Tran Van P."/>
        </authorList>
    </citation>
    <scope>NUCLEOTIDE SEQUENCE</scope>
</reference>
<dbReference type="EMBL" id="OC015685">
    <property type="protein sequence ID" value="CAD7268693.1"/>
    <property type="molecule type" value="Genomic_DNA"/>
</dbReference>
<feature type="region of interest" description="Disordered" evidence="1">
    <location>
        <begin position="42"/>
        <end position="64"/>
    </location>
</feature>
<accession>A0A7R9G793</accession>
<evidence type="ECO:0000256" key="1">
    <source>
        <dbReference type="SAM" id="MobiDB-lite"/>
    </source>
</evidence>
<name>A0A7R9G793_TIMSH</name>
<protein>
    <submittedName>
        <fullName evidence="2">Uncharacterized protein</fullName>
    </submittedName>
</protein>
<proteinExistence type="predicted"/>